<evidence type="ECO:0000313" key="2">
    <source>
        <dbReference type="Proteomes" id="UP000248926"/>
    </source>
</evidence>
<keyword evidence="2" id="KW-1185">Reference proteome</keyword>
<name>A0A328PFF3_9GAMM</name>
<protein>
    <submittedName>
        <fullName evidence="1">Uncharacterized protein</fullName>
    </submittedName>
</protein>
<organism evidence="1 2">
    <name type="scientific">Dyella jiangningensis</name>
    <dbReference type="NCBI Taxonomy" id="1379159"/>
    <lineage>
        <taxon>Bacteria</taxon>
        <taxon>Pseudomonadati</taxon>
        <taxon>Pseudomonadota</taxon>
        <taxon>Gammaproteobacteria</taxon>
        <taxon>Lysobacterales</taxon>
        <taxon>Rhodanobacteraceae</taxon>
        <taxon>Dyella</taxon>
    </lineage>
</organism>
<reference evidence="1 2" key="1">
    <citation type="journal article" date="2018" name="Genet. Mol. Biol.">
        <title>The genome sequence of Dyella jiangningensis FCAV SCS01 from a lignocellulose-decomposing microbial consortium metagenome reveals potential for biotechnological applications.</title>
        <authorList>
            <person name="Desiderato J.G."/>
            <person name="Alvarenga D.O."/>
            <person name="Constancio M.T.L."/>
            <person name="Alves L.M.C."/>
            <person name="Varani A.M."/>
        </authorList>
    </citation>
    <scope>NUCLEOTIDE SEQUENCE [LARGE SCALE GENOMIC DNA]</scope>
    <source>
        <strain evidence="1 2">FCAV SCS01</strain>
    </source>
</reference>
<sequence>MDNATLADLSGGTLIWQDTNLSGTVSNNNVDHVLTGDNVITGNSFSGATGFPTVIQNSGNSVLIQNATVLNVQFQP</sequence>
<evidence type="ECO:0000313" key="1">
    <source>
        <dbReference type="EMBL" id="RAO78386.1"/>
    </source>
</evidence>
<dbReference type="EMBL" id="NFZS01000001">
    <property type="protein sequence ID" value="RAO78386.1"/>
    <property type="molecule type" value="Genomic_DNA"/>
</dbReference>
<gene>
    <name evidence="1" type="ORF">CA260_07450</name>
</gene>
<comment type="caution">
    <text evidence="1">The sequence shown here is derived from an EMBL/GenBank/DDBJ whole genome shotgun (WGS) entry which is preliminary data.</text>
</comment>
<proteinExistence type="predicted"/>
<accession>A0A328PFF3</accession>
<dbReference type="OrthoDB" id="5786382at2"/>
<dbReference type="AlphaFoldDB" id="A0A328PFF3"/>
<dbReference type="Proteomes" id="UP000248926">
    <property type="component" value="Unassembled WGS sequence"/>
</dbReference>